<dbReference type="AlphaFoldDB" id="A0A9C6WQ84"/>
<accession>A0A9C6WQ84</accession>
<organism evidence="4 5">
    <name type="scientific">Arachis duranensis</name>
    <name type="common">Wild peanut</name>
    <dbReference type="NCBI Taxonomy" id="130453"/>
    <lineage>
        <taxon>Eukaryota</taxon>
        <taxon>Viridiplantae</taxon>
        <taxon>Streptophyta</taxon>
        <taxon>Embryophyta</taxon>
        <taxon>Tracheophyta</taxon>
        <taxon>Spermatophyta</taxon>
        <taxon>Magnoliopsida</taxon>
        <taxon>eudicotyledons</taxon>
        <taxon>Gunneridae</taxon>
        <taxon>Pentapetalae</taxon>
        <taxon>rosids</taxon>
        <taxon>fabids</taxon>
        <taxon>Fabales</taxon>
        <taxon>Fabaceae</taxon>
        <taxon>Papilionoideae</taxon>
        <taxon>50 kb inversion clade</taxon>
        <taxon>dalbergioids sensu lato</taxon>
        <taxon>Dalbergieae</taxon>
        <taxon>Pterocarpus clade</taxon>
        <taxon>Arachis</taxon>
    </lineage>
</organism>
<evidence type="ECO:0000313" key="4">
    <source>
        <dbReference type="Proteomes" id="UP000515211"/>
    </source>
</evidence>
<reference evidence="4" key="1">
    <citation type="journal article" date="2016" name="Nat. Genet.">
        <title>The genome sequences of Arachis duranensis and Arachis ipaensis, the diploid ancestors of cultivated peanut.</title>
        <authorList>
            <person name="Bertioli D.J."/>
            <person name="Cannon S.B."/>
            <person name="Froenicke L."/>
            <person name="Huang G."/>
            <person name="Farmer A.D."/>
            <person name="Cannon E.K."/>
            <person name="Liu X."/>
            <person name="Gao D."/>
            <person name="Clevenger J."/>
            <person name="Dash S."/>
            <person name="Ren L."/>
            <person name="Moretzsohn M.C."/>
            <person name="Shirasawa K."/>
            <person name="Huang W."/>
            <person name="Vidigal B."/>
            <person name="Abernathy B."/>
            <person name="Chu Y."/>
            <person name="Niederhuth C.E."/>
            <person name="Umale P."/>
            <person name="Araujo A.C."/>
            <person name="Kozik A."/>
            <person name="Kim K.D."/>
            <person name="Burow M.D."/>
            <person name="Varshney R.K."/>
            <person name="Wang X."/>
            <person name="Zhang X."/>
            <person name="Barkley N."/>
            <person name="Guimaraes P.M."/>
            <person name="Isobe S."/>
            <person name="Guo B."/>
            <person name="Liao B."/>
            <person name="Stalker H.T."/>
            <person name="Schmitz R.J."/>
            <person name="Scheffler B.E."/>
            <person name="Leal-Bertioli S.C."/>
            <person name="Xun X."/>
            <person name="Jackson S.A."/>
            <person name="Michelmore R."/>
            <person name="Ozias-Akins P."/>
        </authorList>
    </citation>
    <scope>NUCLEOTIDE SEQUENCE [LARGE SCALE GENOMIC DNA]</scope>
    <source>
        <strain evidence="4">cv. V14167</strain>
    </source>
</reference>
<proteinExistence type="predicted"/>
<dbReference type="Pfam" id="PF03101">
    <property type="entry name" value="FAR1"/>
    <property type="match status" value="1"/>
</dbReference>
<reference evidence="5" key="2">
    <citation type="submission" date="2025-08" db="UniProtKB">
        <authorList>
            <consortium name="RefSeq"/>
        </authorList>
    </citation>
    <scope>IDENTIFICATION</scope>
    <source>
        <tissue evidence="5">Whole plant</tissue>
    </source>
</reference>
<evidence type="ECO:0000259" key="3">
    <source>
        <dbReference type="Pfam" id="PF10551"/>
    </source>
</evidence>
<evidence type="ECO:0000313" key="5">
    <source>
        <dbReference type="RefSeq" id="XP_052110358.1"/>
    </source>
</evidence>
<dbReference type="Pfam" id="PF10551">
    <property type="entry name" value="MULE"/>
    <property type="match status" value="1"/>
</dbReference>
<keyword evidence="4" id="KW-1185">Reference proteome</keyword>
<dbReference type="PANTHER" id="PTHR47718:SF15">
    <property type="entry name" value="PROTEIN FAR1-RELATED SEQUENCE 5-LIKE"/>
    <property type="match status" value="1"/>
</dbReference>
<dbReference type="InterPro" id="IPR018289">
    <property type="entry name" value="MULE_transposase_dom"/>
</dbReference>
<sequence>MSDSRPSNVLPTLQVRVVHFICDLGCLHVVSVCWGVFTCPVIDNLPSTFLGGVIIHNMFVCFSEDNFNEDEGCDYVGGQEGGQPGEKDEENGKVSKGVGNAGDAGYPRPMVAENFLGREDTYVAYKEFARAMGFGVRKGDAGRVDGVWVRRDFFYHRQGVRYPKHYDRPERVRKEQLESRTNYKAKLKIYYDVHRSLWKVRTIVDDHNHDLAAAMFSYLLPSHRKMRNSDKAQVDSMKQFGIPTFKIMAYMAGQSGRYGMLRFTKRYLYNYVHGQRAARISDGDAAATISYLEGNADADLRTVAHYMRNAENCLGSLFWADGKMVSDYHLFGDVVAFDSTYKSNKYKKPLVVFSGTNHHKQTTIFGFALLEDEEVHSYR</sequence>
<dbReference type="KEGG" id="adu:110275365"/>
<dbReference type="Proteomes" id="UP000515211">
    <property type="component" value="Chromosome 9"/>
</dbReference>
<evidence type="ECO:0000256" key="1">
    <source>
        <dbReference type="SAM" id="MobiDB-lite"/>
    </source>
</evidence>
<feature type="domain" description="FAR1" evidence="2">
    <location>
        <begin position="125"/>
        <end position="212"/>
    </location>
</feature>
<dbReference type="GeneID" id="110275365"/>
<dbReference type="InterPro" id="IPR004330">
    <property type="entry name" value="FAR1_DNA_bnd_dom"/>
</dbReference>
<dbReference type="RefSeq" id="XP_052110358.1">
    <property type="nucleotide sequence ID" value="XM_052254398.1"/>
</dbReference>
<feature type="region of interest" description="Disordered" evidence="1">
    <location>
        <begin position="75"/>
        <end position="101"/>
    </location>
</feature>
<evidence type="ECO:0000259" key="2">
    <source>
        <dbReference type="Pfam" id="PF03101"/>
    </source>
</evidence>
<gene>
    <name evidence="5" type="primary">LOC110275365</name>
</gene>
<feature type="domain" description="MULE transposase" evidence="3">
    <location>
        <begin position="334"/>
        <end position="378"/>
    </location>
</feature>
<dbReference type="PANTHER" id="PTHR47718">
    <property type="entry name" value="OS01G0519700 PROTEIN"/>
    <property type="match status" value="1"/>
</dbReference>
<protein>
    <submittedName>
        <fullName evidence="5">Protein FAR1-RELATED SEQUENCE 5-like</fullName>
    </submittedName>
</protein>
<name>A0A9C6WQ84_ARADU</name>